<reference evidence="2" key="2">
    <citation type="journal article" date="2018" name="Nat. Commun.">
        <title>Tailed giant Tupanvirus possesses the most complete translational apparatus of the known virosphere.</title>
        <authorList>
            <person name="Abrahao J."/>
            <person name="Silva L."/>
            <person name="Silva L.S."/>
            <person name="Khalil J.Y.B."/>
            <person name="Rodrigues R."/>
            <person name="Arantes T."/>
            <person name="Assis F."/>
            <person name="Boratto P."/>
            <person name="Andrade M."/>
            <person name="Kroon E.G."/>
            <person name="Ribeiro B."/>
            <person name="Bergier I."/>
            <person name="Seligmann H."/>
            <person name="Ghigo E."/>
            <person name="Colson P."/>
            <person name="Levasseur A."/>
            <person name="Kroemer G."/>
            <person name="Raoult D."/>
            <person name="La Scola B."/>
        </authorList>
    </citation>
    <scope>NUCLEOTIDE SEQUENCE [LARGE SCALE GENOMIC DNA]</scope>
    <source>
        <strain evidence="2">Soda lake</strain>
    </source>
</reference>
<proteinExistence type="predicted"/>
<dbReference type="PROSITE" id="PS50879">
    <property type="entry name" value="RNASE_H_1"/>
    <property type="match status" value="1"/>
</dbReference>
<feature type="domain" description="RNase H type-1" evidence="1">
    <location>
        <begin position="1"/>
        <end position="141"/>
    </location>
</feature>
<dbReference type="GO" id="GO:0003676">
    <property type="term" value="F:nucleic acid binding"/>
    <property type="evidence" value="ECO:0007669"/>
    <property type="project" value="InterPro"/>
</dbReference>
<organism evidence="2">
    <name type="scientific">Tupanvirus soda lake</name>
    <dbReference type="NCBI Taxonomy" id="2126985"/>
    <lineage>
        <taxon>Viruses</taxon>
        <taxon>Varidnaviria</taxon>
        <taxon>Bamfordvirae</taxon>
        <taxon>Nucleocytoviricota</taxon>
        <taxon>Megaviricetes</taxon>
        <taxon>Imitervirales</taxon>
        <taxon>Mimiviridae</taxon>
        <taxon>Megamimivirinae</taxon>
        <taxon>Tupanvirus</taxon>
        <taxon>Tupanvirus salinum</taxon>
    </lineage>
</organism>
<dbReference type="RefSeq" id="YP_010781369.1">
    <property type="nucleotide sequence ID" value="NC_075039.1"/>
</dbReference>
<evidence type="ECO:0000259" key="1">
    <source>
        <dbReference type="PROSITE" id="PS50879"/>
    </source>
</evidence>
<sequence>MIDCYCDASYNPDYDIAVLGWMIGDDEITIKLIEKTTNTRAELIAIVCLLTRLDPDTKYTIFTDCLTTIKRLESKNELINKNFKNRKGVELSNADMYKKIFELVNDNITIKHIEGHIASKLMSENNKKFSILDKHVRNILRHKVKTNN</sequence>
<reference evidence="2" key="1">
    <citation type="submission" date="2017-01" db="EMBL/GenBank/DDBJ databases">
        <authorList>
            <person name="Assis F.L."/>
            <person name="Abrahao J.S."/>
            <person name="Silva L."/>
            <person name="Khalil J.B."/>
            <person name="Rodrigues R."/>
            <person name="Silva L.S."/>
            <person name="Arantes T."/>
            <person name="Boratto P."/>
            <person name="Andrade M."/>
            <person name="Kroon E.G."/>
            <person name="Ribeiro B."/>
            <person name="Bergier I."/>
            <person name="Seligmann H."/>
            <person name="Ghigo E."/>
            <person name="Colson P."/>
            <person name="Levasseur A."/>
            <person name="Raoult D."/>
            <person name="Scola B.L."/>
        </authorList>
    </citation>
    <scope>NUCLEOTIDE SEQUENCE</scope>
    <source>
        <strain evidence="2">Soda lake</strain>
    </source>
</reference>
<dbReference type="KEGG" id="vg:80518133"/>
<protein>
    <submittedName>
        <fullName evidence="2">Ribonuclease HI</fullName>
    </submittedName>
</protein>
<dbReference type="EMBL" id="KY523104">
    <property type="protein sequence ID" value="QKU34724.1"/>
    <property type="molecule type" value="Genomic_DNA"/>
</dbReference>
<dbReference type="Gene3D" id="3.30.420.10">
    <property type="entry name" value="Ribonuclease H-like superfamily/Ribonuclease H"/>
    <property type="match status" value="1"/>
</dbReference>
<dbReference type="InterPro" id="IPR012337">
    <property type="entry name" value="RNaseH-like_sf"/>
</dbReference>
<dbReference type="GeneID" id="80518133"/>
<dbReference type="Pfam" id="PF00075">
    <property type="entry name" value="RNase_H"/>
    <property type="match status" value="1"/>
</dbReference>
<accession>A0A6N1NI19</accession>
<dbReference type="InterPro" id="IPR002156">
    <property type="entry name" value="RNaseH_domain"/>
</dbReference>
<dbReference type="InterPro" id="IPR036397">
    <property type="entry name" value="RNaseH_sf"/>
</dbReference>
<evidence type="ECO:0000313" key="2">
    <source>
        <dbReference type="EMBL" id="QKU34724.1"/>
    </source>
</evidence>
<dbReference type="SUPFAM" id="SSF53098">
    <property type="entry name" value="Ribonuclease H-like"/>
    <property type="match status" value="1"/>
</dbReference>
<dbReference type="GO" id="GO:0004523">
    <property type="term" value="F:RNA-DNA hybrid ribonuclease activity"/>
    <property type="evidence" value="ECO:0007669"/>
    <property type="project" value="InterPro"/>
</dbReference>
<name>A0A6N1NI19_9VIRU</name>